<proteinExistence type="predicted"/>
<dbReference type="InterPro" id="IPR008912">
    <property type="entry name" value="Uncharacterised_CoxE"/>
</dbReference>
<dbReference type="Pfam" id="PF05762">
    <property type="entry name" value="VWA_CoxE"/>
    <property type="match status" value="1"/>
</dbReference>
<comment type="caution">
    <text evidence="2">The sequence shown here is derived from an EMBL/GenBank/DDBJ whole genome shotgun (WGS) entry which is preliminary data.</text>
</comment>
<dbReference type="PANTHER" id="PTHR39338:SF5">
    <property type="entry name" value="BLR6139 PROTEIN"/>
    <property type="match status" value="1"/>
</dbReference>
<reference evidence="2 3" key="1">
    <citation type="submission" date="2018-11" db="EMBL/GenBank/DDBJ databases">
        <authorList>
            <person name="Li F."/>
        </authorList>
    </citation>
    <scope>NUCLEOTIDE SEQUENCE [LARGE SCALE GENOMIC DNA]</scope>
    <source>
        <strain evidence="2 3">Gsoil 818</strain>
    </source>
</reference>
<dbReference type="Proteomes" id="UP000279994">
    <property type="component" value="Unassembled WGS sequence"/>
</dbReference>
<organism evidence="2 3">
    <name type="scientific">Nocardioides pocheonensis</name>
    <dbReference type="NCBI Taxonomy" id="661485"/>
    <lineage>
        <taxon>Bacteria</taxon>
        <taxon>Bacillati</taxon>
        <taxon>Actinomycetota</taxon>
        <taxon>Actinomycetes</taxon>
        <taxon>Propionibacteriales</taxon>
        <taxon>Nocardioidaceae</taxon>
        <taxon>Nocardioides</taxon>
    </lineage>
</organism>
<keyword evidence="3" id="KW-1185">Reference proteome</keyword>
<evidence type="ECO:0000313" key="2">
    <source>
        <dbReference type="EMBL" id="RNM12412.1"/>
    </source>
</evidence>
<feature type="region of interest" description="Disordered" evidence="1">
    <location>
        <begin position="84"/>
        <end position="107"/>
    </location>
</feature>
<dbReference type="InterPro" id="IPR011195">
    <property type="entry name" value="UCP010256"/>
</dbReference>
<evidence type="ECO:0000313" key="3">
    <source>
        <dbReference type="Proteomes" id="UP000279994"/>
    </source>
</evidence>
<gene>
    <name evidence="2" type="ORF">EFL26_17325</name>
</gene>
<dbReference type="AlphaFoldDB" id="A0A3N0GJR0"/>
<dbReference type="InterPro" id="IPR036465">
    <property type="entry name" value="vWFA_dom_sf"/>
</dbReference>
<accession>A0A3N0GJR0</accession>
<dbReference type="PANTHER" id="PTHR39338">
    <property type="entry name" value="BLL5662 PROTEIN-RELATED"/>
    <property type="match status" value="1"/>
</dbReference>
<dbReference type="RefSeq" id="WP_123224174.1">
    <property type="nucleotide sequence ID" value="NZ_RJSF01000044.1"/>
</dbReference>
<evidence type="ECO:0000256" key="1">
    <source>
        <dbReference type="SAM" id="MobiDB-lite"/>
    </source>
</evidence>
<dbReference type="OrthoDB" id="5174525at2"/>
<dbReference type="EMBL" id="RJSF01000044">
    <property type="protein sequence ID" value="RNM12412.1"/>
    <property type="molecule type" value="Genomic_DNA"/>
</dbReference>
<dbReference type="PIRSF" id="PIRSF010256">
    <property type="entry name" value="CoxE_vWa"/>
    <property type="match status" value="1"/>
</dbReference>
<sequence>MSLLDRHLAFVEALRSAGLPVSLSEGLDAVHAITGLGLADRETLRAAYAATLVKRQPHRTGFDQVFDLYFPALIGDGASSDQLVDPAETAAEDSAGSTTDSGDGPQELADFRDALVDALGMGDPDALARLARDAVQRFGLIRGRGPGEQRWSSYNVMNRVSPGELVARVLRGMGLEPDQDPATRRLVDAQVRAFEGLVEAEVRRRAAEVRGPEHVARYTVRKSIDQLDFTAARKSDLEEMRRELGPLARRLATRMNRHKAARRRGPVDFRHTVRASMSSGGVPLEIHHRPRRPSRSDLVVLCDVSGSVANFASFTLMLVFALREQFDRVRAFTFVDEIHEVTDRFRPGLDPVETMAALATSAQHATLWGRTNYGRAFTRFAEQHPDALTPKTNLLVLGDARSNYSDLALPVVAGLVKSARHAWWLNPEAPRHWGTGDSAAHEYAALLPMVECRNLTQLGQFVHDLA</sequence>
<dbReference type="SUPFAM" id="SSF53300">
    <property type="entry name" value="vWA-like"/>
    <property type="match status" value="1"/>
</dbReference>
<name>A0A3N0GJR0_9ACTN</name>
<protein>
    <submittedName>
        <fullName evidence="2">VWA domain-containing protein</fullName>
    </submittedName>
</protein>